<evidence type="ECO:0000313" key="2">
    <source>
        <dbReference type="Proteomes" id="UP000236311"/>
    </source>
</evidence>
<accession>A0A2K4ZI75</accession>
<evidence type="ECO:0000313" key="1">
    <source>
        <dbReference type="EMBL" id="SOY30164.1"/>
    </source>
</evidence>
<dbReference type="EMBL" id="OFSM01000014">
    <property type="protein sequence ID" value="SOY30164.1"/>
    <property type="molecule type" value="Genomic_DNA"/>
</dbReference>
<proteinExistence type="predicted"/>
<dbReference type="Proteomes" id="UP000236311">
    <property type="component" value="Unassembled WGS sequence"/>
</dbReference>
<reference evidence="1 2" key="1">
    <citation type="submission" date="2018-01" db="EMBL/GenBank/DDBJ databases">
        <authorList>
            <person name="Gaut B.S."/>
            <person name="Morton B.R."/>
            <person name="Clegg M.T."/>
            <person name="Duvall M.R."/>
        </authorList>
    </citation>
    <scope>NUCLEOTIDE SEQUENCE [LARGE SCALE GENOMIC DNA]</scope>
    <source>
        <strain evidence="1">GP69</strain>
    </source>
</reference>
<dbReference type="RefSeq" id="WP_103240226.1">
    <property type="nucleotide sequence ID" value="NZ_JANJZD010000013.1"/>
</dbReference>
<keyword evidence="2" id="KW-1185">Reference proteome</keyword>
<gene>
    <name evidence="1" type="ORF">AMURIS_02887</name>
</gene>
<sequence length="355" mass="41905">MKRILIKKCDYENISKIVENDKAVGRAKNGTKVCWYSLFICLFNKYHKADSSELFVVSGKAEMRRKGHEDILTLQYALTSRSIFDYHKMLTHVSYIGYFSRIKLIIMACRLKKNKEIPFGYFLDYILWREFFSIYKADQIWGYGHYDRLTTQIALLSVQFGKKYCMRQHGLLSNNMKLPHKIPVNRIIAFDENEVEKFKNQIILNSNCEYQTEYVSSVDFQYTEKSGKRIGIIDTPIEEMTELIRLVEKYCFNAEYIVMLHPLSKIRKNFLNRERMKLVEGKKKEMNFDVIFSGPSTLAYDYIRAGYDNPIIVYELKDFKVLSDLQETHENVKVCYTLSEFEKNCQQIVSSINIT</sequence>
<organism evidence="1 2">
    <name type="scientific">Acetatifactor muris</name>
    <dbReference type="NCBI Taxonomy" id="879566"/>
    <lineage>
        <taxon>Bacteria</taxon>
        <taxon>Bacillati</taxon>
        <taxon>Bacillota</taxon>
        <taxon>Clostridia</taxon>
        <taxon>Lachnospirales</taxon>
        <taxon>Lachnospiraceae</taxon>
        <taxon>Acetatifactor</taxon>
    </lineage>
</organism>
<protein>
    <recommendedName>
        <fullName evidence="3">Glycosyltransferase family 52</fullName>
    </recommendedName>
</protein>
<dbReference type="AlphaFoldDB" id="A0A2K4ZI75"/>
<name>A0A2K4ZI75_9FIRM</name>
<evidence type="ECO:0008006" key="3">
    <source>
        <dbReference type="Google" id="ProtNLM"/>
    </source>
</evidence>